<protein>
    <submittedName>
        <fullName evidence="1">Uncharacterized protein</fullName>
    </submittedName>
</protein>
<dbReference type="Proteomes" id="UP000692954">
    <property type="component" value="Unassembled WGS sequence"/>
</dbReference>
<evidence type="ECO:0000313" key="1">
    <source>
        <dbReference type="EMBL" id="CAD8088162.1"/>
    </source>
</evidence>
<accession>A0A8S1N7Z9</accession>
<sequence>MIQQTILKIDNIIHLHLQDNIHQVNDNVRSKTQEKVEQIINRETPKVQTRTVEVEQRNIQQYPRMQSQQILKTQTQGFVGGQSYVSNFGGIFQIGYQGNYQVQQNCVAT</sequence>
<evidence type="ECO:0000313" key="2">
    <source>
        <dbReference type="Proteomes" id="UP000692954"/>
    </source>
</evidence>
<organism evidence="1 2">
    <name type="scientific">Paramecium sonneborni</name>
    <dbReference type="NCBI Taxonomy" id="65129"/>
    <lineage>
        <taxon>Eukaryota</taxon>
        <taxon>Sar</taxon>
        <taxon>Alveolata</taxon>
        <taxon>Ciliophora</taxon>
        <taxon>Intramacronucleata</taxon>
        <taxon>Oligohymenophorea</taxon>
        <taxon>Peniculida</taxon>
        <taxon>Parameciidae</taxon>
        <taxon>Paramecium</taxon>
    </lineage>
</organism>
<gene>
    <name evidence="1" type="ORF">PSON_ATCC_30995.1.T0520214</name>
</gene>
<reference evidence="1" key="1">
    <citation type="submission" date="2021-01" db="EMBL/GenBank/DDBJ databases">
        <authorList>
            <consortium name="Genoscope - CEA"/>
            <person name="William W."/>
        </authorList>
    </citation>
    <scope>NUCLEOTIDE SEQUENCE</scope>
</reference>
<keyword evidence="2" id="KW-1185">Reference proteome</keyword>
<dbReference type="AlphaFoldDB" id="A0A8S1N7Z9"/>
<name>A0A8S1N7Z9_9CILI</name>
<dbReference type="EMBL" id="CAJJDN010000052">
    <property type="protein sequence ID" value="CAD8088162.1"/>
    <property type="molecule type" value="Genomic_DNA"/>
</dbReference>
<comment type="caution">
    <text evidence="1">The sequence shown here is derived from an EMBL/GenBank/DDBJ whole genome shotgun (WGS) entry which is preliminary data.</text>
</comment>
<proteinExistence type="predicted"/>